<dbReference type="Gramene" id="MELO3C034048.2.1">
    <property type="protein sequence ID" value="MELO3C034048.2.1"/>
    <property type="gene ID" value="MELO3C034048.2"/>
</dbReference>
<reference evidence="2" key="1">
    <citation type="submission" date="2023-03" db="UniProtKB">
        <authorList>
            <consortium name="EnsemblPlants"/>
        </authorList>
    </citation>
    <scope>IDENTIFICATION</scope>
</reference>
<sequence length="64" mass="7385">MEKCRMENRGNQTVGVEDRLSVNVIFSFFFLFSFDTLKTQNVLIGLDSAAHWMAESEARELLEI</sequence>
<evidence type="ECO:0000256" key="1">
    <source>
        <dbReference type="SAM" id="Phobius"/>
    </source>
</evidence>
<dbReference type="AlphaFoldDB" id="A0A9I9EHZ4"/>
<protein>
    <submittedName>
        <fullName evidence="2">Uncharacterized protein</fullName>
    </submittedName>
</protein>
<evidence type="ECO:0000313" key="2">
    <source>
        <dbReference type="EnsemblPlants" id="MELO3C034048.2.1"/>
    </source>
</evidence>
<feature type="transmembrane region" description="Helical" evidence="1">
    <location>
        <begin position="20"/>
        <end position="37"/>
    </location>
</feature>
<dbReference type="EnsemblPlants" id="MELO3C034048.2.1">
    <property type="protein sequence ID" value="MELO3C034048.2.1"/>
    <property type="gene ID" value="MELO3C034048.2"/>
</dbReference>
<proteinExistence type="predicted"/>
<keyword evidence="1" id="KW-1133">Transmembrane helix</keyword>
<organism evidence="2">
    <name type="scientific">Cucumis melo</name>
    <name type="common">Muskmelon</name>
    <dbReference type="NCBI Taxonomy" id="3656"/>
    <lineage>
        <taxon>Eukaryota</taxon>
        <taxon>Viridiplantae</taxon>
        <taxon>Streptophyta</taxon>
        <taxon>Embryophyta</taxon>
        <taxon>Tracheophyta</taxon>
        <taxon>Spermatophyta</taxon>
        <taxon>Magnoliopsida</taxon>
        <taxon>eudicotyledons</taxon>
        <taxon>Gunneridae</taxon>
        <taxon>Pentapetalae</taxon>
        <taxon>rosids</taxon>
        <taxon>fabids</taxon>
        <taxon>Cucurbitales</taxon>
        <taxon>Cucurbitaceae</taxon>
        <taxon>Benincaseae</taxon>
        <taxon>Cucumis</taxon>
    </lineage>
</organism>
<keyword evidence="1" id="KW-0812">Transmembrane</keyword>
<name>A0A9I9EHZ4_CUCME</name>
<accession>A0A9I9EHZ4</accession>
<keyword evidence="1" id="KW-0472">Membrane</keyword>